<evidence type="ECO:0000313" key="1">
    <source>
        <dbReference type="EMBL" id="VFK49443.1"/>
    </source>
</evidence>
<reference evidence="1" key="1">
    <citation type="submission" date="2019-02" db="EMBL/GenBank/DDBJ databases">
        <authorList>
            <person name="Gruber-Vodicka R. H."/>
            <person name="Seah K. B. B."/>
        </authorList>
    </citation>
    <scope>NUCLEOTIDE SEQUENCE</scope>
    <source>
        <strain evidence="1">BECK_BZ123</strain>
    </source>
</reference>
<name>A0A450Z6M8_9GAMM</name>
<sequence>MGSNGELPQAGLEFQEDIGDNQVTPDTLPVGCLPGKQTQAKHELVFLAKAKLPLMDSEERGIDLVDLFPRGVNLRPRHPFVFNVAIPCRPDSRMLIEAFGARDGFRLVRSFPPLGILDLTGNFGEEFG</sequence>
<organism evidence="1">
    <name type="scientific">Candidatus Kentrum sp. TC</name>
    <dbReference type="NCBI Taxonomy" id="2126339"/>
    <lineage>
        <taxon>Bacteria</taxon>
        <taxon>Pseudomonadati</taxon>
        <taxon>Pseudomonadota</taxon>
        <taxon>Gammaproteobacteria</taxon>
        <taxon>Candidatus Kentrum</taxon>
    </lineage>
</organism>
<dbReference type="AlphaFoldDB" id="A0A450Z6M8"/>
<accession>A0A450Z6M8</accession>
<proteinExistence type="predicted"/>
<dbReference type="EMBL" id="CAADFS010000077">
    <property type="protein sequence ID" value="VFK49443.1"/>
    <property type="molecule type" value="Genomic_DNA"/>
</dbReference>
<protein>
    <submittedName>
        <fullName evidence="1">Uncharacterized protein</fullName>
    </submittedName>
</protein>
<gene>
    <name evidence="1" type="ORF">BECKTC1821D_GA0114238_107712</name>
</gene>